<dbReference type="Proteomes" id="UP000184010">
    <property type="component" value="Unassembled WGS sequence"/>
</dbReference>
<keyword evidence="1" id="KW-0813">Transport</keyword>
<dbReference type="FunFam" id="3.40.50.300:FF:000134">
    <property type="entry name" value="Iron-enterobactin ABC transporter ATP-binding protein"/>
    <property type="match status" value="1"/>
</dbReference>
<feature type="domain" description="ABC transporter" evidence="5">
    <location>
        <begin position="2"/>
        <end position="235"/>
    </location>
</feature>
<dbReference type="AlphaFoldDB" id="A0A1M7S4J1"/>
<sequence length="259" mass="28892">MLKVQELSFQYSSRLVLKDVHFEVPYGHCVAVLGNNGAGKSTLIKCLNKILPPRSGQVLLDERDLCSMSRTNVAKEMAYVAQHSETSRFTVFDAVMLGRKPYIKLSPSQADYEIVESMMEKLALTHMALAYIDELSGGELQKVMLARALTQQPKVLLLDEPTSNLDLKNQHDMLGLVGQIAKEENICVLMVIHDLNLALRYCDRFLFIKGGGIYAYGDEEVMNARIISEVYGIPVAMEYCHGTKMVVPFPEQGVKSSKA</sequence>
<dbReference type="Pfam" id="PF00005">
    <property type="entry name" value="ABC_tran"/>
    <property type="match status" value="1"/>
</dbReference>
<keyword evidence="7" id="KW-1185">Reference proteome</keyword>
<dbReference type="CDD" id="cd03214">
    <property type="entry name" value="ABC_Iron-Siderophores_B12_Hemin"/>
    <property type="match status" value="1"/>
</dbReference>
<evidence type="ECO:0000313" key="7">
    <source>
        <dbReference type="Proteomes" id="UP000184010"/>
    </source>
</evidence>
<dbReference type="PROSITE" id="PS50893">
    <property type="entry name" value="ABC_TRANSPORTER_2"/>
    <property type="match status" value="1"/>
</dbReference>
<dbReference type="SUPFAM" id="SSF52540">
    <property type="entry name" value="P-loop containing nucleoside triphosphate hydrolases"/>
    <property type="match status" value="1"/>
</dbReference>
<dbReference type="Gene3D" id="3.40.50.300">
    <property type="entry name" value="P-loop containing nucleotide triphosphate hydrolases"/>
    <property type="match status" value="1"/>
</dbReference>
<dbReference type="PANTHER" id="PTHR42794">
    <property type="entry name" value="HEMIN IMPORT ATP-BINDING PROTEIN HMUV"/>
    <property type="match status" value="1"/>
</dbReference>
<proteinExistence type="predicted"/>
<dbReference type="InterPro" id="IPR003593">
    <property type="entry name" value="AAA+_ATPase"/>
</dbReference>
<dbReference type="SMART" id="SM00382">
    <property type="entry name" value="AAA"/>
    <property type="match status" value="1"/>
</dbReference>
<gene>
    <name evidence="6" type="ORF">SAMN02745215_00524</name>
</gene>
<evidence type="ECO:0000256" key="3">
    <source>
        <dbReference type="ARBA" id="ARBA00022840"/>
    </source>
</evidence>
<evidence type="ECO:0000256" key="4">
    <source>
        <dbReference type="ARBA" id="ARBA00022967"/>
    </source>
</evidence>
<keyword evidence="4" id="KW-1278">Translocase</keyword>
<dbReference type="STRING" id="1121395.SAMN02745215_00524"/>
<dbReference type="GO" id="GO:0005524">
    <property type="term" value="F:ATP binding"/>
    <property type="evidence" value="ECO:0007669"/>
    <property type="project" value="UniProtKB-KW"/>
</dbReference>
<keyword evidence="3 6" id="KW-0067">ATP-binding</keyword>
<name>A0A1M7S4J1_9FIRM</name>
<dbReference type="EMBL" id="FRDN01000003">
    <property type="protein sequence ID" value="SHN53330.1"/>
    <property type="molecule type" value="Genomic_DNA"/>
</dbReference>
<organism evidence="6 7">
    <name type="scientific">Desulfitobacterium chlororespirans DSM 11544</name>
    <dbReference type="NCBI Taxonomy" id="1121395"/>
    <lineage>
        <taxon>Bacteria</taxon>
        <taxon>Bacillati</taxon>
        <taxon>Bacillota</taxon>
        <taxon>Clostridia</taxon>
        <taxon>Eubacteriales</taxon>
        <taxon>Desulfitobacteriaceae</taxon>
        <taxon>Desulfitobacterium</taxon>
    </lineage>
</organism>
<evidence type="ECO:0000256" key="2">
    <source>
        <dbReference type="ARBA" id="ARBA00022741"/>
    </source>
</evidence>
<accession>A0A1M7S4J1</accession>
<dbReference type="InterPro" id="IPR017871">
    <property type="entry name" value="ABC_transporter-like_CS"/>
</dbReference>
<evidence type="ECO:0000259" key="5">
    <source>
        <dbReference type="PROSITE" id="PS50893"/>
    </source>
</evidence>
<dbReference type="RefSeq" id="WP_072771118.1">
    <property type="nucleotide sequence ID" value="NZ_FRDN01000003.1"/>
</dbReference>
<evidence type="ECO:0000256" key="1">
    <source>
        <dbReference type="ARBA" id="ARBA00022448"/>
    </source>
</evidence>
<dbReference type="PROSITE" id="PS00211">
    <property type="entry name" value="ABC_TRANSPORTER_1"/>
    <property type="match status" value="1"/>
</dbReference>
<dbReference type="InterPro" id="IPR003439">
    <property type="entry name" value="ABC_transporter-like_ATP-bd"/>
</dbReference>
<reference evidence="7" key="1">
    <citation type="submission" date="2016-12" db="EMBL/GenBank/DDBJ databases">
        <authorList>
            <person name="Varghese N."/>
            <person name="Submissions S."/>
        </authorList>
    </citation>
    <scope>NUCLEOTIDE SEQUENCE [LARGE SCALE GENOMIC DNA]</scope>
    <source>
        <strain evidence="7">DSM 11544</strain>
    </source>
</reference>
<evidence type="ECO:0000313" key="6">
    <source>
        <dbReference type="EMBL" id="SHN53330.1"/>
    </source>
</evidence>
<protein>
    <submittedName>
        <fullName evidence="6">Iron complex transport system ATP-binding protein</fullName>
    </submittedName>
</protein>
<dbReference type="InterPro" id="IPR027417">
    <property type="entry name" value="P-loop_NTPase"/>
</dbReference>
<keyword evidence="2" id="KW-0547">Nucleotide-binding</keyword>
<dbReference type="GO" id="GO:0016887">
    <property type="term" value="F:ATP hydrolysis activity"/>
    <property type="evidence" value="ECO:0007669"/>
    <property type="project" value="InterPro"/>
</dbReference>
<dbReference type="PANTHER" id="PTHR42794:SF1">
    <property type="entry name" value="HEMIN IMPORT ATP-BINDING PROTEIN HMUV"/>
    <property type="match status" value="1"/>
</dbReference>